<evidence type="ECO:0000256" key="1">
    <source>
        <dbReference type="SAM" id="MobiDB-lite"/>
    </source>
</evidence>
<feature type="region of interest" description="Disordered" evidence="1">
    <location>
        <begin position="204"/>
        <end position="230"/>
    </location>
</feature>
<dbReference type="EMBL" id="CAJVCH010034722">
    <property type="protein sequence ID" value="CAG7715600.1"/>
    <property type="molecule type" value="Genomic_DNA"/>
</dbReference>
<evidence type="ECO:0000313" key="4">
    <source>
        <dbReference type="Proteomes" id="UP000708208"/>
    </source>
</evidence>
<keyword evidence="4" id="KW-1185">Reference proteome</keyword>
<sequence>MSNYSTLPYGNNVGVTPPPRERHHSTSSNNSAYGTITKATSGRLNYLANNYDSGVSTCAYEEDPEWAYPPRNLILANNLHQNSNSPAPSDHGTFTSSVSLNHSNIPPHAIYVQNTNTVAISRQSPYNNGSLLRRSPNPSAQYVTQSNLQQNVVKQLQEKFSGDVVLNNAGEINNVPNILSGDVELTLNDQASLTRRLKNDNNVLGGQNNFSVPDNNGGFSPLSMDPPGLGYNNSGKSDSNLYGVSGQLREGRSVNFGDNLDNDADSRGGTYLKSAWIHCRLPLLILIVVVLLVLFLSFSGALIYFKCKFSKSDKFEKYPLIFEPNQSKRPENLGLNAFFQKFKQMSLKYFPKT</sequence>
<evidence type="ECO:0000256" key="2">
    <source>
        <dbReference type="SAM" id="Phobius"/>
    </source>
</evidence>
<keyword evidence="2" id="KW-0812">Transmembrane</keyword>
<dbReference type="Proteomes" id="UP000708208">
    <property type="component" value="Unassembled WGS sequence"/>
</dbReference>
<name>A0A8J2JXG6_9HEXA</name>
<accession>A0A8J2JXG6</accession>
<reference evidence="3" key="1">
    <citation type="submission" date="2021-06" db="EMBL/GenBank/DDBJ databases">
        <authorList>
            <person name="Hodson N. C."/>
            <person name="Mongue J. A."/>
            <person name="Jaron S. K."/>
        </authorList>
    </citation>
    <scope>NUCLEOTIDE SEQUENCE</scope>
</reference>
<keyword evidence="2" id="KW-1133">Transmembrane helix</keyword>
<comment type="caution">
    <text evidence="3">The sequence shown here is derived from an EMBL/GenBank/DDBJ whole genome shotgun (WGS) entry which is preliminary data.</text>
</comment>
<feature type="compositionally biased region" description="Polar residues" evidence="1">
    <location>
        <begin position="204"/>
        <end position="218"/>
    </location>
</feature>
<organism evidence="3 4">
    <name type="scientific">Allacma fusca</name>
    <dbReference type="NCBI Taxonomy" id="39272"/>
    <lineage>
        <taxon>Eukaryota</taxon>
        <taxon>Metazoa</taxon>
        <taxon>Ecdysozoa</taxon>
        <taxon>Arthropoda</taxon>
        <taxon>Hexapoda</taxon>
        <taxon>Collembola</taxon>
        <taxon>Symphypleona</taxon>
        <taxon>Sminthuridae</taxon>
        <taxon>Allacma</taxon>
    </lineage>
</organism>
<proteinExistence type="predicted"/>
<feature type="region of interest" description="Disordered" evidence="1">
    <location>
        <begin position="1"/>
        <end position="34"/>
    </location>
</feature>
<protein>
    <submittedName>
        <fullName evidence="3">Uncharacterized protein</fullName>
    </submittedName>
</protein>
<evidence type="ECO:0000313" key="3">
    <source>
        <dbReference type="EMBL" id="CAG7715600.1"/>
    </source>
</evidence>
<dbReference type="AlphaFoldDB" id="A0A8J2JXG6"/>
<feature type="transmembrane region" description="Helical" evidence="2">
    <location>
        <begin position="283"/>
        <end position="305"/>
    </location>
</feature>
<gene>
    <name evidence="3" type="ORF">AFUS01_LOCUS5436</name>
</gene>
<keyword evidence="2" id="KW-0472">Membrane</keyword>